<name>A0A433QU41_9FUNG</name>
<reference evidence="2 3" key="1">
    <citation type="journal article" date="2018" name="New Phytol.">
        <title>Phylogenomics of Endogonaceae and evolution of mycorrhizas within Mucoromycota.</title>
        <authorList>
            <person name="Chang Y."/>
            <person name="Desiro A."/>
            <person name="Na H."/>
            <person name="Sandor L."/>
            <person name="Lipzen A."/>
            <person name="Clum A."/>
            <person name="Barry K."/>
            <person name="Grigoriev I.V."/>
            <person name="Martin F.M."/>
            <person name="Stajich J.E."/>
            <person name="Smith M.E."/>
            <person name="Bonito G."/>
            <person name="Spatafora J.W."/>
        </authorList>
    </citation>
    <scope>NUCLEOTIDE SEQUENCE [LARGE SCALE GENOMIC DNA]</scope>
    <source>
        <strain evidence="2 3">AD002</strain>
    </source>
</reference>
<dbReference type="PANTHER" id="PTHR13219">
    <property type="entry name" value="TRANSMEMBRANE PROTEIN 94"/>
    <property type="match status" value="1"/>
</dbReference>
<keyword evidence="1" id="KW-0812">Transmembrane</keyword>
<dbReference type="Proteomes" id="UP000274822">
    <property type="component" value="Unassembled WGS sequence"/>
</dbReference>
<dbReference type="InterPro" id="IPR039720">
    <property type="entry name" value="TMEM94"/>
</dbReference>
<organism evidence="2 3">
    <name type="scientific">Jimgerdemannia flammicorona</name>
    <dbReference type="NCBI Taxonomy" id="994334"/>
    <lineage>
        <taxon>Eukaryota</taxon>
        <taxon>Fungi</taxon>
        <taxon>Fungi incertae sedis</taxon>
        <taxon>Mucoromycota</taxon>
        <taxon>Mucoromycotina</taxon>
        <taxon>Endogonomycetes</taxon>
        <taxon>Endogonales</taxon>
        <taxon>Endogonaceae</taxon>
        <taxon>Jimgerdemannia</taxon>
    </lineage>
</organism>
<feature type="transmembrane region" description="Helical" evidence="1">
    <location>
        <begin position="17"/>
        <end position="36"/>
    </location>
</feature>
<evidence type="ECO:0000313" key="3">
    <source>
        <dbReference type="Proteomes" id="UP000274822"/>
    </source>
</evidence>
<dbReference type="EMBL" id="RBNJ01001290">
    <property type="protein sequence ID" value="RUS33312.1"/>
    <property type="molecule type" value="Genomic_DNA"/>
</dbReference>
<comment type="caution">
    <text evidence="2">The sequence shown here is derived from an EMBL/GenBank/DDBJ whole genome shotgun (WGS) entry which is preliminary data.</text>
</comment>
<keyword evidence="1" id="KW-0472">Membrane</keyword>
<dbReference type="AlphaFoldDB" id="A0A433QU41"/>
<evidence type="ECO:0000313" key="2">
    <source>
        <dbReference type="EMBL" id="RUS33312.1"/>
    </source>
</evidence>
<protein>
    <submittedName>
        <fullName evidence="2">Uncharacterized protein</fullName>
    </submittedName>
</protein>
<sequence>MHRTLSVRQYLPFRNRVWMGAVFAWYVSPISVYRYIWFQYTLHSSSFFARSPCSQVPTPLNRYPGFVWPVIFLPVQELVKMHDNKEYTRFQKRSKLEFNTKLGMHSPL</sequence>
<accession>A0A433QU41</accession>
<keyword evidence="1" id="KW-1133">Transmembrane helix</keyword>
<evidence type="ECO:0000256" key="1">
    <source>
        <dbReference type="SAM" id="Phobius"/>
    </source>
</evidence>
<proteinExistence type="predicted"/>
<dbReference type="PANTHER" id="PTHR13219:SF6">
    <property type="entry name" value="TRANSMEMBRANE PROTEIN 94"/>
    <property type="match status" value="1"/>
</dbReference>
<gene>
    <name evidence="2" type="ORF">BC938DRAFT_472133</name>
</gene>
<keyword evidence="3" id="KW-1185">Reference proteome</keyword>